<keyword evidence="4" id="KW-0963">Cytoplasm</keyword>
<comment type="caution">
    <text evidence="8">The sequence shown here is derived from an EMBL/GenBank/DDBJ whole genome shotgun (WGS) entry which is preliminary data.</text>
</comment>
<dbReference type="InterPro" id="IPR000415">
    <property type="entry name" value="Nitroreductase-like"/>
</dbReference>
<proteinExistence type="inferred from homology"/>
<evidence type="ECO:0000313" key="9">
    <source>
        <dbReference type="Proteomes" id="UP000027920"/>
    </source>
</evidence>
<dbReference type="AlphaFoldDB" id="A0A072PSY5"/>
<feature type="domain" description="Nitroreductase" evidence="7">
    <location>
        <begin position="9"/>
        <end position="182"/>
    </location>
</feature>
<dbReference type="FunFam" id="3.40.109.10:FF:000001">
    <property type="entry name" value="Nitroreductase family"/>
    <property type="match status" value="1"/>
</dbReference>
<evidence type="ECO:0000256" key="6">
    <source>
        <dbReference type="ARBA" id="ARBA00023242"/>
    </source>
</evidence>
<dbReference type="GeneID" id="25281473"/>
<dbReference type="InterPro" id="IPR033877">
    <property type="entry name" value="Frm2/Hbn1"/>
</dbReference>
<dbReference type="PANTHER" id="PTHR43035">
    <property type="entry name" value="FATTY ACID REPRESSION MUTANT PROTEIN 2-RELATED"/>
    <property type="match status" value="1"/>
</dbReference>
<dbReference type="EMBL" id="AMGV01000004">
    <property type="protein sequence ID" value="KEF58630.1"/>
    <property type="molecule type" value="Genomic_DNA"/>
</dbReference>
<dbReference type="GO" id="GO:0016491">
    <property type="term" value="F:oxidoreductase activity"/>
    <property type="evidence" value="ECO:0007669"/>
    <property type="project" value="UniProtKB-KW"/>
</dbReference>
<evidence type="ECO:0000259" key="7">
    <source>
        <dbReference type="Pfam" id="PF00881"/>
    </source>
</evidence>
<dbReference type="Proteomes" id="UP000027920">
    <property type="component" value="Unassembled WGS sequence"/>
</dbReference>
<accession>A0A072PSY5</accession>
<gene>
    <name evidence="8" type="ORF">A1O9_06556</name>
</gene>
<dbReference type="GO" id="GO:0005634">
    <property type="term" value="C:nucleus"/>
    <property type="evidence" value="ECO:0007669"/>
    <property type="project" value="UniProtKB-SubCell"/>
</dbReference>
<evidence type="ECO:0000256" key="3">
    <source>
        <dbReference type="ARBA" id="ARBA00007118"/>
    </source>
</evidence>
<dbReference type="SUPFAM" id="SSF55469">
    <property type="entry name" value="FMN-dependent nitroreductase-like"/>
    <property type="match status" value="1"/>
</dbReference>
<dbReference type="GO" id="GO:0005737">
    <property type="term" value="C:cytoplasm"/>
    <property type="evidence" value="ECO:0007669"/>
    <property type="project" value="UniProtKB-SubCell"/>
</dbReference>
<name>A0A072PSY5_9EURO</name>
<organism evidence="8 9">
    <name type="scientific">Exophiala aquamarina CBS 119918</name>
    <dbReference type="NCBI Taxonomy" id="1182545"/>
    <lineage>
        <taxon>Eukaryota</taxon>
        <taxon>Fungi</taxon>
        <taxon>Dikarya</taxon>
        <taxon>Ascomycota</taxon>
        <taxon>Pezizomycotina</taxon>
        <taxon>Eurotiomycetes</taxon>
        <taxon>Chaetothyriomycetidae</taxon>
        <taxon>Chaetothyriales</taxon>
        <taxon>Herpotrichiellaceae</taxon>
        <taxon>Exophiala</taxon>
    </lineage>
</organism>
<protein>
    <recommendedName>
        <fullName evidence="7">Nitroreductase domain-containing protein</fullName>
    </recommendedName>
</protein>
<comment type="similarity">
    <text evidence="3">Belongs to the nitroreductase family.</text>
</comment>
<keyword evidence="6" id="KW-0539">Nucleus</keyword>
<evidence type="ECO:0000256" key="4">
    <source>
        <dbReference type="ARBA" id="ARBA00022490"/>
    </source>
</evidence>
<evidence type="ECO:0000256" key="2">
    <source>
        <dbReference type="ARBA" id="ARBA00004496"/>
    </source>
</evidence>
<dbReference type="PANTHER" id="PTHR43035:SF1">
    <property type="entry name" value="FATTY ACID REPRESSION MUTANT PROTEIN 2-RELATED"/>
    <property type="match status" value="1"/>
</dbReference>
<comment type="subcellular location">
    <subcellularLocation>
        <location evidence="2">Cytoplasm</location>
    </subcellularLocation>
    <subcellularLocation>
        <location evidence="1">Nucleus</location>
    </subcellularLocation>
</comment>
<dbReference type="Pfam" id="PF00881">
    <property type="entry name" value="Nitroreductase"/>
    <property type="match status" value="1"/>
</dbReference>
<dbReference type="InterPro" id="IPR029479">
    <property type="entry name" value="Nitroreductase"/>
</dbReference>
<reference evidence="8 9" key="1">
    <citation type="submission" date="2013-03" db="EMBL/GenBank/DDBJ databases">
        <title>The Genome Sequence of Exophiala aquamarina CBS 119918.</title>
        <authorList>
            <consortium name="The Broad Institute Genomics Platform"/>
            <person name="Cuomo C."/>
            <person name="de Hoog S."/>
            <person name="Gorbushina A."/>
            <person name="Walker B."/>
            <person name="Young S.K."/>
            <person name="Zeng Q."/>
            <person name="Gargeya S."/>
            <person name="Fitzgerald M."/>
            <person name="Haas B."/>
            <person name="Abouelleil A."/>
            <person name="Allen A.W."/>
            <person name="Alvarado L."/>
            <person name="Arachchi H.M."/>
            <person name="Berlin A.M."/>
            <person name="Chapman S.B."/>
            <person name="Gainer-Dewar J."/>
            <person name="Goldberg J."/>
            <person name="Griggs A."/>
            <person name="Gujja S."/>
            <person name="Hansen M."/>
            <person name="Howarth C."/>
            <person name="Imamovic A."/>
            <person name="Ireland A."/>
            <person name="Larimer J."/>
            <person name="McCowan C."/>
            <person name="Murphy C."/>
            <person name="Pearson M."/>
            <person name="Poon T.W."/>
            <person name="Priest M."/>
            <person name="Roberts A."/>
            <person name="Saif S."/>
            <person name="Shea T."/>
            <person name="Sisk P."/>
            <person name="Sykes S."/>
            <person name="Wortman J."/>
            <person name="Nusbaum C."/>
            <person name="Birren B."/>
        </authorList>
    </citation>
    <scope>NUCLEOTIDE SEQUENCE [LARGE SCALE GENOMIC DNA]</scope>
    <source>
        <strain evidence="8 9">CBS 119918</strain>
    </source>
</reference>
<keyword evidence="5" id="KW-0560">Oxidoreductase</keyword>
<dbReference type="GO" id="GO:0034599">
    <property type="term" value="P:cellular response to oxidative stress"/>
    <property type="evidence" value="ECO:0007669"/>
    <property type="project" value="InterPro"/>
</dbReference>
<evidence type="ECO:0000256" key="1">
    <source>
        <dbReference type="ARBA" id="ARBA00004123"/>
    </source>
</evidence>
<evidence type="ECO:0000313" key="8">
    <source>
        <dbReference type="EMBL" id="KEF58630.1"/>
    </source>
</evidence>
<dbReference type="OrthoDB" id="2138173at2759"/>
<dbReference type="HOGENOM" id="CLU_073125_1_0_1"/>
<sequence length="205" mass="22813">MADKFLDAVKDRKSLYKLKAESPIPDSKIQEIVEVAIMHSPSTYNVQSARAVILFGEQSAKLWDIALKHMEPALAGSPMKDHVVSRIALHRASKGTVLWFEDQNALDALGEKSPMIKPLLEEWSNHSSGIHQFVAWAALEAEGLGANLQHYNFHPGFVAEVASTFDLPDPAIWKPKSQLVFGTPTGDREYPRAYEPLDKRVLVKA</sequence>
<dbReference type="VEuPathDB" id="FungiDB:A1O9_06556"/>
<dbReference type="Gene3D" id="3.40.109.10">
    <property type="entry name" value="NADH Oxidase"/>
    <property type="match status" value="1"/>
</dbReference>
<keyword evidence="9" id="KW-1185">Reference proteome</keyword>
<dbReference type="STRING" id="1182545.A0A072PSY5"/>
<evidence type="ECO:0000256" key="5">
    <source>
        <dbReference type="ARBA" id="ARBA00023002"/>
    </source>
</evidence>
<dbReference type="RefSeq" id="XP_013261220.1">
    <property type="nucleotide sequence ID" value="XM_013405766.1"/>
</dbReference>